<proteinExistence type="predicted"/>
<dbReference type="Proteomes" id="UP000051497">
    <property type="component" value="Unassembled WGS sequence"/>
</dbReference>
<organism evidence="1">
    <name type="scientific">Candidatus Berkiella aquae</name>
    <dbReference type="NCBI Taxonomy" id="295108"/>
    <lineage>
        <taxon>Bacteria</taxon>
        <taxon>Pseudomonadati</taxon>
        <taxon>Pseudomonadota</taxon>
        <taxon>Gammaproteobacteria</taxon>
        <taxon>Candidatus Berkiellales</taxon>
        <taxon>Candidatus Berkiellaceae</taxon>
        <taxon>Candidatus Berkiella</taxon>
    </lineage>
</organism>
<dbReference type="EMBL" id="LKAJ02000001">
    <property type="protein sequence ID" value="MCS5709897.1"/>
    <property type="molecule type" value="Genomic_DNA"/>
</dbReference>
<gene>
    <name evidence="2" type="ORF">HT99x_000505</name>
    <name evidence="1" type="ORF">HT99x_02984</name>
</gene>
<comment type="caution">
    <text evidence="1">The sequence shown here is derived from an EMBL/GenBank/DDBJ whole genome shotgun (WGS) entry which is preliminary data.</text>
</comment>
<name>A0A0Q9YD48_9GAMM</name>
<dbReference type="OrthoDB" id="9909788at2"/>
<protein>
    <submittedName>
        <fullName evidence="1">Uncharacterized protein</fullName>
    </submittedName>
</protein>
<dbReference type="AlphaFoldDB" id="A0A0Q9YD48"/>
<keyword evidence="3" id="KW-1185">Reference proteome</keyword>
<evidence type="ECO:0000313" key="1">
    <source>
        <dbReference type="EMBL" id="KRG18453.1"/>
    </source>
</evidence>
<evidence type="ECO:0000313" key="2">
    <source>
        <dbReference type="EMBL" id="MCS5709897.1"/>
    </source>
</evidence>
<reference evidence="2" key="3">
    <citation type="submission" date="2021-06" db="EMBL/GenBank/DDBJ databases">
        <title>Genomic Description and Analysis of Intracellular Bacteria, Candidatus Berkiella cookevillensis and Candidatus Berkiella aquae.</title>
        <authorList>
            <person name="Kidane D.T."/>
            <person name="Mehari Y.T."/>
            <person name="Rice F.C."/>
            <person name="Arivett B.A."/>
            <person name="Farone A.L."/>
            <person name="Berk S.G."/>
            <person name="Farone M.B."/>
        </authorList>
    </citation>
    <scope>NUCLEOTIDE SEQUENCE</scope>
    <source>
        <strain evidence="2">HT99</strain>
    </source>
</reference>
<reference evidence="2" key="2">
    <citation type="journal article" date="2016" name="Genome Announc.">
        <title>Draft Genome Sequences of Two Novel Amoeba-Resistant Intranuclear Bacteria, 'Candidatus Berkiella cookevillensis' and 'Candidatus Berkiella aquae'.</title>
        <authorList>
            <person name="Mehari Y.T."/>
            <person name="Arivett B.A."/>
            <person name="Farone A.L."/>
            <person name="Gunderson J.H."/>
            <person name="Farone M.B."/>
        </authorList>
    </citation>
    <scope>NUCLEOTIDE SEQUENCE</scope>
    <source>
        <strain evidence="2">HT99</strain>
    </source>
</reference>
<dbReference type="EMBL" id="LKAJ01000020">
    <property type="protein sequence ID" value="KRG18453.1"/>
    <property type="molecule type" value="Genomic_DNA"/>
</dbReference>
<accession>A0A0Q9YD48</accession>
<dbReference type="RefSeq" id="WP_075067575.1">
    <property type="nucleotide sequence ID" value="NZ_LKAJ02000001.1"/>
</dbReference>
<reference evidence="1" key="1">
    <citation type="submission" date="2015-09" db="EMBL/GenBank/DDBJ databases">
        <title>Draft Genome Sequences of Two Novel Amoeba-resistant Intranuclear Bacteria, Candidatus Berkiella cookevillensis and Candidatus Berkiella aquae.</title>
        <authorList>
            <person name="Mehari Y.T."/>
            <person name="Arivett B.A."/>
            <person name="Farone A.L."/>
            <person name="Gunderson J.H."/>
            <person name="Farone M.B."/>
        </authorList>
    </citation>
    <scope>NUCLEOTIDE SEQUENCE [LARGE SCALE GENOMIC DNA]</scope>
    <source>
        <strain evidence="1">HT99</strain>
    </source>
</reference>
<sequence length="115" mass="13186">MSLDFMQCQETLLAQLKRTKLKCEKLSQGVENQERYLNVAVVPHVVENRVKASTAYKETKAQIKFIANISGLEAFSCALAVKQGLFFRIFRGRMNKHFTAKLDDQTLQSKITFKK</sequence>
<evidence type="ECO:0000313" key="3">
    <source>
        <dbReference type="Proteomes" id="UP000051497"/>
    </source>
</evidence>
<dbReference type="STRING" id="295108.HT99x_02984"/>